<feature type="domain" description="DUF2427" evidence="3">
    <location>
        <begin position="64"/>
        <end position="101"/>
    </location>
</feature>
<keyword evidence="5" id="KW-1185">Reference proteome</keyword>
<dbReference type="EMBL" id="LXFE01000280">
    <property type="protein sequence ID" value="OLL25943.1"/>
    <property type="molecule type" value="Genomic_DNA"/>
</dbReference>
<evidence type="ECO:0000256" key="2">
    <source>
        <dbReference type="SAM" id="SignalP"/>
    </source>
</evidence>
<dbReference type="STRING" id="1198029.A0A1U7LTN2"/>
<keyword evidence="1" id="KW-0472">Membrane</keyword>
<evidence type="ECO:0000313" key="5">
    <source>
        <dbReference type="Proteomes" id="UP000186594"/>
    </source>
</evidence>
<dbReference type="Proteomes" id="UP000186594">
    <property type="component" value="Unassembled WGS sequence"/>
</dbReference>
<accession>A0A1U7LTN2</accession>
<proteinExistence type="predicted"/>
<keyword evidence="1" id="KW-1133">Transmembrane helix</keyword>
<protein>
    <recommendedName>
        <fullName evidence="3">DUF2427 domain-containing protein</fullName>
    </recommendedName>
</protein>
<evidence type="ECO:0000313" key="4">
    <source>
        <dbReference type="EMBL" id="OLL25943.1"/>
    </source>
</evidence>
<keyword evidence="1" id="KW-0812">Transmembrane</keyword>
<feature type="signal peptide" evidence="2">
    <location>
        <begin position="1"/>
        <end position="22"/>
    </location>
</feature>
<evidence type="ECO:0000256" key="1">
    <source>
        <dbReference type="SAM" id="Phobius"/>
    </source>
</evidence>
<gene>
    <name evidence="4" type="ORF">NEOLI_002251</name>
</gene>
<comment type="caution">
    <text evidence="4">The sequence shown here is derived from an EMBL/GenBank/DDBJ whole genome shotgun (WGS) entry which is preliminary data.</text>
</comment>
<evidence type="ECO:0000259" key="3">
    <source>
        <dbReference type="Pfam" id="PF10348"/>
    </source>
</evidence>
<dbReference type="Pfam" id="PF10348">
    <property type="entry name" value="DUF2427"/>
    <property type="match status" value="1"/>
</dbReference>
<dbReference type="AlphaFoldDB" id="A0A1U7LTN2"/>
<feature type="transmembrane region" description="Helical" evidence="1">
    <location>
        <begin position="80"/>
        <end position="107"/>
    </location>
</feature>
<keyword evidence="2" id="KW-0732">Signal</keyword>
<sequence length="113" mass="13010">MPNIADAITRLLLLLKWRSTLSILNKINKYTKATPALLPLDTHIGMLYVSLNDLHKRHEHHNENITMGEMISEDPIDMILWLHIIFMFLSFAIIFPIGMVVITLAVVDARYLD</sequence>
<feature type="chain" id="PRO_5012414315" description="DUF2427 domain-containing protein" evidence="2">
    <location>
        <begin position="23"/>
        <end position="113"/>
    </location>
</feature>
<name>A0A1U7LTN2_NEOID</name>
<organism evidence="4 5">
    <name type="scientific">Neolecta irregularis (strain DAH-3)</name>
    <dbReference type="NCBI Taxonomy" id="1198029"/>
    <lineage>
        <taxon>Eukaryota</taxon>
        <taxon>Fungi</taxon>
        <taxon>Dikarya</taxon>
        <taxon>Ascomycota</taxon>
        <taxon>Taphrinomycotina</taxon>
        <taxon>Neolectales</taxon>
        <taxon>Neolectaceae</taxon>
        <taxon>Neolecta</taxon>
    </lineage>
</organism>
<dbReference type="InterPro" id="IPR018825">
    <property type="entry name" value="DUF2427"/>
</dbReference>
<reference evidence="4 5" key="1">
    <citation type="submission" date="2016-04" db="EMBL/GenBank/DDBJ databases">
        <title>Evolutionary innovation and constraint leading to complex multicellularity in the Ascomycota.</title>
        <authorList>
            <person name="Cisse O."/>
            <person name="Nguyen A."/>
            <person name="Hewitt D.A."/>
            <person name="Jedd G."/>
            <person name="Stajich J.E."/>
        </authorList>
    </citation>
    <scope>NUCLEOTIDE SEQUENCE [LARGE SCALE GENOMIC DNA]</scope>
    <source>
        <strain evidence="4 5">DAH-3</strain>
    </source>
</reference>